<protein>
    <submittedName>
        <fullName evidence="2">Uncharacterized protein</fullName>
    </submittedName>
</protein>
<name>A0A8S2KKJ6_9BILA</name>
<keyword evidence="1" id="KW-0472">Membrane</keyword>
<evidence type="ECO:0000256" key="1">
    <source>
        <dbReference type="SAM" id="Phobius"/>
    </source>
</evidence>
<evidence type="ECO:0000313" key="3">
    <source>
        <dbReference type="Proteomes" id="UP000681967"/>
    </source>
</evidence>
<evidence type="ECO:0000313" key="2">
    <source>
        <dbReference type="EMBL" id="CAF3856405.1"/>
    </source>
</evidence>
<feature type="transmembrane region" description="Helical" evidence="1">
    <location>
        <begin position="12"/>
        <end position="29"/>
    </location>
</feature>
<dbReference type="Gene3D" id="3.30.420.150">
    <property type="entry name" value="Exopolyphosphatase. Domain 2"/>
    <property type="match status" value="1"/>
</dbReference>
<accession>A0A8S2KKJ6</accession>
<feature type="transmembrane region" description="Helical" evidence="1">
    <location>
        <begin position="76"/>
        <end position="102"/>
    </location>
</feature>
<dbReference type="Proteomes" id="UP000681967">
    <property type="component" value="Unassembled WGS sequence"/>
</dbReference>
<keyword evidence="1" id="KW-1133">Transmembrane helix</keyword>
<comment type="caution">
    <text evidence="2">The sequence shown here is derived from an EMBL/GenBank/DDBJ whole genome shotgun (WGS) entry which is preliminary data.</text>
</comment>
<dbReference type="Gene3D" id="3.30.420.40">
    <property type="match status" value="1"/>
</dbReference>
<reference evidence="2" key="1">
    <citation type="submission" date="2021-02" db="EMBL/GenBank/DDBJ databases">
        <authorList>
            <person name="Nowell W R."/>
        </authorList>
    </citation>
    <scope>NUCLEOTIDE SEQUENCE</scope>
</reference>
<organism evidence="2 3">
    <name type="scientific">Rotaria magnacalcarata</name>
    <dbReference type="NCBI Taxonomy" id="392030"/>
    <lineage>
        <taxon>Eukaryota</taxon>
        <taxon>Metazoa</taxon>
        <taxon>Spiralia</taxon>
        <taxon>Gnathifera</taxon>
        <taxon>Rotifera</taxon>
        <taxon>Eurotatoria</taxon>
        <taxon>Bdelloidea</taxon>
        <taxon>Philodinida</taxon>
        <taxon>Philodinidae</taxon>
        <taxon>Rotaria</taxon>
    </lineage>
</organism>
<keyword evidence="1" id="KW-0812">Transmembrane</keyword>
<proteinExistence type="predicted"/>
<sequence>MTPSNEPHKRSLCFDGWYMWLLLTYAIGFTQSDLKRLTFANTFPTGKVGWTLGYMINQTNYIPAEFREKALTKTSFIGLLSGSLVLILITFIFLLLTCYLCLKKKSTITAKNKDGYMEATEQANV</sequence>
<dbReference type="AlphaFoldDB" id="A0A8S2KKJ6"/>
<dbReference type="EMBL" id="CAJOBH010001467">
    <property type="protein sequence ID" value="CAF3856405.1"/>
    <property type="molecule type" value="Genomic_DNA"/>
</dbReference>
<gene>
    <name evidence="2" type="ORF">BYL167_LOCUS6143</name>
</gene>